<dbReference type="GeneID" id="78559438"/>
<feature type="transmembrane region" description="Helical" evidence="1">
    <location>
        <begin position="200"/>
        <end position="217"/>
    </location>
</feature>
<sequence length="225" mass="24719">MSGADWLSYSLQDFVMFGPQVFLRLFVRINQDLWPWQLLAVVIAIFIPVLISRQSRVARRLAVGLMSLAWIVSGYGFLVGYFGPINWPAAWFGWAFVAQGALLAAAVFSGGVHDSRLAIGRLAVLWLLAVCVLPWFAMADSGQWEAVGLFGVAPGTTAAAGALALALVTRTWRWVYLPLLVLWSLFSAALLWVLQTWWLLVTPVATLLLVGAGFWLSPRTAQSPD</sequence>
<gene>
    <name evidence="2" type="ORF">KQ249_08305</name>
</gene>
<keyword evidence="3" id="KW-1185">Reference proteome</keyword>
<protein>
    <recommendedName>
        <fullName evidence="4">MFS transporter permease</fullName>
    </recommendedName>
</protein>
<organism evidence="2 3">
    <name type="scientific">Marinobacter adhaerens</name>
    <dbReference type="NCBI Taxonomy" id="1033846"/>
    <lineage>
        <taxon>Bacteria</taxon>
        <taxon>Pseudomonadati</taxon>
        <taxon>Pseudomonadota</taxon>
        <taxon>Gammaproteobacteria</taxon>
        <taxon>Pseudomonadales</taxon>
        <taxon>Marinobacteraceae</taxon>
        <taxon>Marinobacter</taxon>
    </lineage>
</organism>
<keyword evidence="1" id="KW-0472">Membrane</keyword>
<evidence type="ECO:0000313" key="3">
    <source>
        <dbReference type="Proteomes" id="UP000683442"/>
    </source>
</evidence>
<keyword evidence="1" id="KW-1133">Transmembrane helix</keyword>
<dbReference type="EMBL" id="CP076686">
    <property type="protein sequence ID" value="QWV14573.1"/>
    <property type="molecule type" value="Genomic_DNA"/>
</dbReference>
<reference evidence="2 3" key="1">
    <citation type="submission" date="2021-06" db="EMBL/GenBank/DDBJ databases">
        <title>Microbial metabolic specificity influences pelagic lipid remineralization.</title>
        <authorList>
            <person name="Behrendt L."/>
            <person name="Hunter J.E."/>
            <person name="Alcolombri U."/>
            <person name="Smriga S."/>
            <person name="Mincer T."/>
            <person name="Lowenstein D.P."/>
            <person name="Peaudecerf F.J."/>
            <person name="Fernandez V.I."/>
            <person name="Fredricks H."/>
            <person name="Almblad H."/>
            <person name="Harrison J.J."/>
            <person name="Stocker R."/>
            <person name="Van Mooy B.A.S."/>
        </authorList>
    </citation>
    <scope>NUCLEOTIDE SEQUENCE [LARGE SCALE GENOMIC DNA]</scope>
    <source>
        <strain evidence="2 3">HP15-B</strain>
    </source>
</reference>
<feature type="transmembrane region" description="Helical" evidence="1">
    <location>
        <begin position="33"/>
        <end position="51"/>
    </location>
</feature>
<feature type="transmembrane region" description="Helical" evidence="1">
    <location>
        <begin position="63"/>
        <end position="83"/>
    </location>
</feature>
<keyword evidence="1" id="KW-0812">Transmembrane</keyword>
<feature type="transmembrane region" description="Helical" evidence="1">
    <location>
        <begin position="119"/>
        <end position="137"/>
    </location>
</feature>
<dbReference type="RefSeq" id="WP_169702133.1">
    <property type="nucleotide sequence ID" value="NZ_CP076686.1"/>
</dbReference>
<evidence type="ECO:0008006" key="4">
    <source>
        <dbReference type="Google" id="ProtNLM"/>
    </source>
</evidence>
<feature type="transmembrane region" description="Helical" evidence="1">
    <location>
        <begin position="175"/>
        <end position="194"/>
    </location>
</feature>
<proteinExistence type="predicted"/>
<feature type="transmembrane region" description="Helical" evidence="1">
    <location>
        <begin position="149"/>
        <end position="168"/>
    </location>
</feature>
<evidence type="ECO:0000256" key="1">
    <source>
        <dbReference type="SAM" id="Phobius"/>
    </source>
</evidence>
<dbReference type="Proteomes" id="UP000683442">
    <property type="component" value="Chromosome"/>
</dbReference>
<name>A0ABX8ILW3_9GAMM</name>
<evidence type="ECO:0000313" key="2">
    <source>
        <dbReference type="EMBL" id="QWV14573.1"/>
    </source>
</evidence>
<feature type="transmembrane region" description="Helical" evidence="1">
    <location>
        <begin position="89"/>
        <end position="112"/>
    </location>
</feature>
<accession>A0ABX8ILW3</accession>